<comment type="caution">
    <text evidence="11">The sequence shown here is derived from an EMBL/GenBank/DDBJ whole genome shotgun (WGS) entry which is preliminary data.</text>
</comment>
<evidence type="ECO:0000256" key="3">
    <source>
        <dbReference type="ARBA" id="ARBA00013223"/>
    </source>
</evidence>
<dbReference type="SUPFAM" id="SSF63380">
    <property type="entry name" value="Riboflavin synthase domain-like"/>
    <property type="match status" value="1"/>
</dbReference>
<evidence type="ECO:0000256" key="6">
    <source>
        <dbReference type="ARBA" id="ARBA00022827"/>
    </source>
</evidence>
<dbReference type="InterPro" id="IPR051930">
    <property type="entry name" value="FNR_type-1"/>
</dbReference>
<dbReference type="Gene3D" id="3.40.50.80">
    <property type="entry name" value="Nucleotide-binding domain of ferredoxin-NADP reductase (FNR) module"/>
    <property type="match status" value="1"/>
</dbReference>
<dbReference type="InterPro" id="IPR033892">
    <property type="entry name" value="FNR_bac"/>
</dbReference>
<dbReference type="Pfam" id="PF00970">
    <property type="entry name" value="FAD_binding_6"/>
    <property type="match status" value="1"/>
</dbReference>
<organism evidence="11 12">
    <name type="scientific">Hydrogenophaga laconesensis</name>
    <dbReference type="NCBI Taxonomy" id="1805971"/>
    <lineage>
        <taxon>Bacteria</taxon>
        <taxon>Pseudomonadati</taxon>
        <taxon>Pseudomonadota</taxon>
        <taxon>Betaproteobacteria</taxon>
        <taxon>Burkholderiales</taxon>
        <taxon>Comamonadaceae</taxon>
        <taxon>Hydrogenophaga</taxon>
    </lineage>
</organism>
<dbReference type="InterPro" id="IPR001433">
    <property type="entry name" value="OxRdtase_FAD/NAD-bd"/>
</dbReference>
<evidence type="ECO:0000256" key="2">
    <source>
        <dbReference type="ARBA" id="ARBA00008312"/>
    </source>
</evidence>
<proteinExistence type="inferred from homology"/>
<evidence type="ECO:0000313" key="11">
    <source>
        <dbReference type="EMBL" id="MDR7093209.1"/>
    </source>
</evidence>
<accession>A0ABU1V6X3</accession>
<gene>
    <name evidence="11" type="ORF">J2X09_000941</name>
</gene>
<feature type="domain" description="FAD-binding FR-type" evidence="10">
    <location>
        <begin position="2"/>
        <end position="102"/>
    </location>
</feature>
<dbReference type="EC" id="1.18.1.2" evidence="3"/>
<evidence type="ECO:0000256" key="1">
    <source>
        <dbReference type="ARBA" id="ARBA00001974"/>
    </source>
</evidence>
<keyword evidence="4" id="KW-0285">Flavoprotein</keyword>
<comment type="similarity">
    <text evidence="2">Belongs to the ferredoxin--NADP reductase type 1 family.</text>
</comment>
<comment type="catalytic activity">
    <reaction evidence="9">
        <text>2 reduced [2Fe-2S]-[ferredoxin] + NADP(+) + H(+) = 2 oxidized [2Fe-2S]-[ferredoxin] + NADPH</text>
        <dbReference type="Rhea" id="RHEA:20125"/>
        <dbReference type="Rhea" id="RHEA-COMP:10000"/>
        <dbReference type="Rhea" id="RHEA-COMP:10001"/>
        <dbReference type="ChEBI" id="CHEBI:15378"/>
        <dbReference type="ChEBI" id="CHEBI:33737"/>
        <dbReference type="ChEBI" id="CHEBI:33738"/>
        <dbReference type="ChEBI" id="CHEBI:57783"/>
        <dbReference type="ChEBI" id="CHEBI:58349"/>
        <dbReference type="EC" id="1.18.1.2"/>
    </reaction>
</comment>
<dbReference type="PANTHER" id="PTHR47878:SF1">
    <property type="entry name" value="FLAVODOXIN_FERREDOXIN--NADP REDUCTASE"/>
    <property type="match status" value="1"/>
</dbReference>
<dbReference type="InterPro" id="IPR039261">
    <property type="entry name" value="FNR_nucleotide-bd"/>
</dbReference>
<keyword evidence="8 11" id="KW-0560">Oxidoreductase</keyword>
<dbReference type="CDD" id="cd06195">
    <property type="entry name" value="FNR1"/>
    <property type="match status" value="1"/>
</dbReference>
<evidence type="ECO:0000256" key="5">
    <source>
        <dbReference type="ARBA" id="ARBA00022741"/>
    </source>
</evidence>
<dbReference type="PRINTS" id="PR00410">
    <property type="entry name" value="PHEHYDRXLASE"/>
</dbReference>
<evidence type="ECO:0000256" key="8">
    <source>
        <dbReference type="ARBA" id="ARBA00023002"/>
    </source>
</evidence>
<dbReference type="Pfam" id="PF00175">
    <property type="entry name" value="NAD_binding_1"/>
    <property type="match status" value="1"/>
</dbReference>
<dbReference type="PRINTS" id="PR00371">
    <property type="entry name" value="FPNCR"/>
</dbReference>
<comment type="cofactor">
    <cofactor evidence="1">
        <name>FAD</name>
        <dbReference type="ChEBI" id="CHEBI:57692"/>
    </cofactor>
</comment>
<keyword evidence="5" id="KW-0547">Nucleotide-binding</keyword>
<dbReference type="EMBL" id="JAVDWE010000002">
    <property type="protein sequence ID" value="MDR7093209.1"/>
    <property type="molecule type" value="Genomic_DNA"/>
</dbReference>
<reference evidence="11 12" key="1">
    <citation type="submission" date="2023-07" db="EMBL/GenBank/DDBJ databases">
        <title>Sorghum-associated microbial communities from plants grown in Nebraska, USA.</title>
        <authorList>
            <person name="Schachtman D."/>
        </authorList>
    </citation>
    <scope>NUCLEOTIDE SEQUENCE [LARGE SCALE GENOMIC DNA]</scope>
    <source>
        <strain evidence="11 12">BE240</strain>
    </source>
</reference>
<keyword evidence="7" id="KW-0521">NADP</keyword>
<dbReference type="InterPro" id="IPR008333">
    <property type="entry name" value="Cbr1-like_FAD-bd_dom"/>
</dbReference>
<dbReference type="RefSeq" id="WP_204732907.1">
    <property type="nucleotide sequence ID" value="NZ_JAVDWE010000002.1"/>
</dbReference>
<dbReference type="InterPro" id="IPR017938">
    <property type="entry name" value="Riboflavin_synthase-like_b-brl"/>
</dbReference>
<evidence type="ECO:0000256" key="4">
    <source>
        <dbReference type="ARBA" id="ARBA00022630"/>
    </source>
</evidence>
<dbReference type="Gene3D" id="2.40.30.10">
    <property type="entry name" value="Translation factors"/>
    <property type="match status" value="1"/>
</dbReference>
<keyword evidence="6" id="KW-0274">FAD</keyword>
<dbReference type="GO" id="GO:0004324">
    <property type="term" value="F:ferredoxin-NADP+ reductase activity"/>
    <property type="evidence" value="ECO:0007669"/>
    <property type="project" value="UniProtKB-EC"/>
</dbReference>
<dbReference type="SUPFAM" id="SSF52343">
    <property type="entry name" value="Ferredoxin reductase-like, C-terminal NADP-linked domain"/>
    <property type="match status" value="1"/>
</dbReference>
<dbReference type="InterPro" id="IPR001709">
    <property type="entry name" value="Flavoprot_Pyr_Nucl_cyt_Rdtase"/>
</dbReference>
<sequence length="258" mass="28644">MSNLLRETVSSIHHWNGDLFTFRTTRSTALRFHSGHFVMLGLEVDGRPLMRAYSIASPHYAEHLEFLSIKVPDGPLTSRLKNIRPGDEVLVSSKPVGTLVVDDLLPGENLYLLSSGTGLAPFMSIVQDPTVYERFRKIVLVHSVRRVSDLAYARFLTEELPRDEFLGPMVSEQLLYVPTVTREPFHTTGRITNLMDDGGLARLTGLPELNAATDRVMLCGSSAMLADLTERLEARGLQGSPQIGHAGQFVIEKAFAQR</sequence>
<evidence type="ECO:0000256" key="7">
    <source>
        <dbReference type="ARBA" id="ARBA00022857"/>
    </source>
</evidence>
<evidence type="ECO:0000313" key="12">
    <source>
        <dbReference type="Proteomes" id="UP001265550"/>
    </source>
</evidence>
<dbReference type="InterPro" id="IPR017927">
    <property type="entry name" value="FAD-bd_FR_type"/>
</dbReference>
<dbReference type="PROSITE" id="PS51384">
    <property type="entry name" value="FAD_FR"/>
    <property type="match status" value="1"/>
</dbReference>
<dbReference type="PANTHER" id="PTHR47878">
    <property type="entry name" value="OXIDOREDUCTASE FAD/NAD(P)-BINDING DOMAIN PROTEIN"/>
    <property type="match status" value="1"/>
</dbReference>
<name>A0ABU1V6X3_9BURK</name>
<protein>
    <recommendedName>
        <fullName evidence="3">ferredoxin--NADP(+) reductase</fullName>
        <ecNumber evidence="3">1.18.1.2</ecNumber>
    </recommendedName>
</protein>
<evidence type="ECO:0000256" key="9">
    <source>
        <dbReference type="ARBA" id="ARBA00047776"/>
    </source>
</evidence>
<dbReference type="Proteomes" id="UP001265550">
    <property type="component" value="Unassembled WGS sequence"/>
</dbReference>
<evidence type="ECO:0000259" key="10">
    <source>
        <dbReference type="PROSITE" id="PS51384"/>
    </source>
</evidence>
<keyword evidence="12" id="KW-1185">Reference proteome</keyword>